<keyword evidence="8" id="KW-1185">Reference proteome</keyword>
<dbReference type="Gene3D" id="3.40.1190.20">
    <property type="match status" value="1"/>
</dbReference>
<keyword evidence="5" id="KW-0067">ATP-binding</keyword>
<comment type="caution">
    <text evidence="7">The sequence shown here is derived from an EMBL/GenBank/DDBJ whole genome shotgun (WGS) entry which is preliminary data.</text>
</comment>
<dbReference type="GO" id="GO:0005524">
    <property type="term" value="F:ATP binding"/>
    <property type="evidence" value="ECO:0007669"/>
    <property type="project" value="UniProtKB-KW"/>
</dbReference>
<name>A0A2P8R426_9BACT</name>
<evidence type="ECO:0000256" key="4">
    <source>
        <dbReference type="ARBA" id="ARBA00022777"/>
    </source>
</evidence>
<dbReference type="EC" id="2.7.1.35" evidence="1"/>
<accession>A0A2P8R426</accession>
<dbReference type="Pfam" id="PF08543">
    <property type="entry name" value="Phos_pyr_kin"/>
    <property type="match status" value="1"/>
</dbReference>
<evidence type="ECO:0000313" key="7">
    <source>
        <dbReference type="EMBL" id="PSM53262.1"/>
    </source>
</evidence>
<dbReference type="GO" id="GO:0008478">
    <property type="term" value="F:pyridoxal kinase activity"/>
    <property type="evidence" value="ECO:0007669"/>
    <property type="project" value="UniProtKB-EC"/>
</dbReference>
<evidence type="ECO:0000313" key="8">
    <source>
        <dbReference type="Proteomes" id="UP000240535"/>
    </source>
</evidence>
<evidence type="ECO:0000259" key="6">
    <source>
        <dbReference type="Pfam" id="PF08543"/>
    </source>
</evidence>
<keyword evidence="3" id="KW-0547">Nucleotide-binding</keyword>
<dbReference type="InterPro" id="IPR004625">
    <property type="entry name" value="PyrdxlKinase"/>
</dbReference>
<protein>
    <recommendedName>
        <fullName evidence="1">pyridoxal kinase</fullName>
        <ecNumber evidence="1">2.7.1.35</ecNumber>
    </recommendedName>
</protein>
<dbReference type="AlphaFoldDB" id="A0A2P8R426"/>
<dbReference type="EMBL" id="PDHH01000001">
    <property type="protein sequence ID" value="PSM53262.1"/>
    <property type="molecule type" value="Genomic_DNA"/>
</dbReference>
<reference evidence="8" key="1">
    <citation type="submission" date="2017-10" db="EMBL/GenBank/DDBJ databases">
        <title>Campylobacter species from seals.</title>
        <authorList>
            <person name="Gilbert M.J."/>
            <person name="Zomer A.L."/>
            <person name="Timmerman A.J."/>
            <person name="Duim B."/>
            <person name="Wagenaar J.A."/>
        </authorList>
    </citation>
    <scope>NUCLEOTIDE SEQUENCE [LARGE SCALE GENOMIC DNA]</scope>
    <source>
        <strain evidence="8">17S00004-5</strain>
    </source>
</reference>
<evidence type="ECO:0000256" key="2">
    <source>
        <dbReference type="ARBA" id="ARBA00022679"/>
    </source>
</evidence>
<evidence type="ECO:0000256" key="1">
    <source>
        <dbReference type="ARBA" id="ARBA00012104"/>
    </source>
</evidence>
<dbReference type="PANTHER" id="PTHR10534">
    <property type="entry name" value="PYRIDOXAL KINASE"/>
    <property type="match status" value="1"/>
</dbReference>
<dbReference type="InterPro" id="IPR013749">
    <property type="entry name" value="PM/HMP-P_kinase-1"/>
</dbReference>
<gene>
    <name evidence="7" type="ORF">CQ405_01590</name>
</gene>
<keyword evidence="4 7" id="KW-0418">Kinase</keyword>
<feature type="domain" description="Pyridoxamine kinase/Phosphomethylpyrimidine kinase" evidence="6">
    <location>
        <begin position="84"/>
        <end position="270"/>
    </location>
</feature>
<dbReference type="GO" id="GO:0005829">
    <property type="term" value="C:cytosol"/>
    <property type="evidence" value="ECO:0007669"/>
    <property type="project" value="TreeGrafter"/>
</dbReference>
<dbReference type="PANTHER" id="PTHR10534:SF2">
    <property type="entry name" value="PYRIDOXAL KINASE"/>
    <property type="match status" value="1"/>
</dbReference>
<organism evidence="7 8">
    <name type="scientific">Campylobacter blaseri</name>
    <dbReference type="NCBI Taxonomy" id="2042961"/>
    <lineage>
        <taxon>Bacteria</taxon>
        <taxon>Pseudomonadati</taxon>
        <taxon>Campylobacterota</taxon>
        <taxon>Epsilonproteobacteria</taxon>
        <taxon>Campylobacterales</taxon>
        <taxon>Campylobacteraceae</taxon>
        <taxon>Campylobacter</taxon>
    </lineage>
</organism>
<proteinExistence type="predicted"/>
<dbReference type="SUPFAM" id="SSF53613">
    <property type="entry name" value="Ribokinase-like"/>
    <property type="match status" value="1"/>
</dbReference>
<dbReference type="GO" id="GO:0009443">
    <property type="term" value="P:pyridoxal 5'-phosphate salvage"/>
    <property type="evidence" value="ECO:0007669"/>
    <property type="project" value="InterPro"/>
</dbReference>
<sequence length="289" mass="32660">MIIKCFQKLKAIFMNDNKILLVSDFVGVGKVALSAMSPILSTMKANISFLPTAVVSNNFDYGNASIADLTNFMQDSLNVWKELNLEFDTIVTGILMNPKQVEIIKEIINYQSKKPLIISDPIMGDHGKLYNGLSMELVRASQLVALKADIILPNLTEFAFILNEKYPNDSEINHDLIISWLEKARKKGIKSAIITSVKIGEKYYVYGYEDDEIFRVEIEYIPTEVGGAGDIFTSLFVGKYLQEKDLKASVSYAAKILTNIIKKEYKPTSSKKKIEVRIQNYLQDVYRSL</sequence>
<dbReference type="InterPro" id="IPR029056">
    <property type="entry name" value="Ribokinase-like"/>
</dbReference>
<keyword evidence="2" id="KW-0808">Transferase</keyword>
<evidence type="ECO:0000256" key="5">
    <source>
        <dbReference type="ARBA" id="ARBA00022840"/>
    </source>
</evidence>
<dbReference type="Proteomes" id="UP000240535">
    <property type="component" value="Unassembled WGS sequence"/>
</dbReference>
<evidence type="ECO:0000256" key="3">
    <source>
        <dbReference type="ARBA" id="ARBA00022741"/>
    </source>
</evidence>